<accession>A0AAV2ES23</accession>
<name>A0AAV2ES23_9ROSI</name>
<reference evidence="1 2" key="1">
    <citation type="submission" date="2024-04" db="EMBL/GenBank/DDBJ databases">
        <authorList>
            <person name="Fracassetti M."/>
        </authorList>
    </citation>
    <scope>NUCLEOTIDE SEQUENCE [LARGE SCALE GENOMIC DNA]</scope>
</reference>
<evidence type="ECO:0000313" key="1">
    <source>
        <dbReference type="EMBL" id="CAL1388190.1"/>
    </source>
</evidence>
<protein>
    <recommendedName>
        <fullName evidence="3">Mitochondrial protein</fullName>
    </recommendedName>
</protein>
<keyword evidence="2" id="KW-1185">Reference proteome</keyword>
<evidence type="ECO:0000313" key="2">
    <source>
        <dbReference type="Proteomes" id="UP001497516"/>
    </source>
</evidence>
<dbReference type="PANTHER" id="PTHR11439">
    <property type="entry name" value="GAG-POL-RELATED RETROTRANSPOSON"/>
    <property type="match status" value="1"/>
</dbReference>
<evidence type="ECO:0008006" key="3">
    <source>
        <dbReference type="Google" id="ProtNLM"/>
    </source>
</evidence>
<sequence length="124" mass="13967">MSAAHDTPLSNVELYRRLVGKLIYLTTTCPDISFSTQQSSKFMANPGEEHYKALLRVLRYLKHAPSTSLFFQTSNTLHLKGYSDSDWASCPDTRRSITGYCIYLGKERSNTLSSDPPVKLSTKL</sequence>
<dbReference type="EMBL" id="OZ034818">
    <property type="protein sequence ID" value="CAL1388190.1"/>
    <property type="molecule type" value="Genomic_DNA"/>
</dbReference>
<gene>
    <name evidence="1" type="ORF">LTRI10_LOCUS29131</name>
</gene>
<dbReference type="Proteomes" id="UP001497516">
    <property type="component" value="Chromosome 5"/>
</dbReference>
<dbReference type="AlphaFoldDB" id="A0AAV2ES23"/>
<dbReference type="PANTHER" id="PTHR11439:SF463">
    <property type="entry name" value="REVERSE TRANSCRIPTASE TY1_COPIA-TYPE DOMAIN-CONTAINING PROTEIN"/>
    <property type="match status" value="1"/>
</dbReference>
<organism evidence="1 2">
    <name type="scientific">Linum trigynum</name>
    <dbReference type="NCBI Taxonomy" id="586398"/>
    <lineage>
        <taxon>Eukaryota</taxon>
        <taxon>Viridiplantae</taxon>
        <taxon>Streptophyta</taxon>
        <taxon>Embryophyta</taxon>
        <taxon>Tracheophyta</taxon>
        <taxon>Spermatophyta</taxon>
        <taxon>Magnoliopsida</taxon>
        <taxon>eudicotyledons</taxon>
        <taxon>Gunneridae</taxon>
        <taxon>Pentapetalae</taxon>
        <taxon>rosids</taxon>
        <taxon>fabids</taxon>
        <taxon>Malpighiales</taxon>
        <taxon>Linaceae</taxon>
        <taxon>Linum</taxon>
    </lineage>
</organism>
<proteinExistence type="predicted"/>